<dbReference type="RefSeq" id="WP_099504933.1">
    <property type="nucleotide sequence ID" value="NZ_CP026652.1"/>
</dbReference>
<reference evidence="5 6" key="1">
    <citation type="submission" date="2018-02" db="EMBL/GenBank/DDBJ databases">
        <title>Complete genome sequence of Streptomyces dengpaensis, the producer of angucyclines.</title>
        <authorList>
            <person name="Yumei L."/>
        </authorList>
    </citation>
    <scope>NUCLEOTIDE SEQUENCE [LARGE SCALE GENOMIC DNA]</scope>
    <source>
        <strain evidence="5 6">XZHG99</strain>
    </source>
</reference>
<keyword evidence="3" id="KW-0446">Lipid-binding</keyword>
<evidence type="ECO:0000313" key="6">
    <source>
        <dbReference type="Proteomes" id="UP000238413"/>
    </source>
</evidence>
<evidence type="ECO:0008006" key="7">
    <source>
        <dbReference type="Google" id="ProtNLM"/>
    </source>
</evidence>
<keyword evidence="4" id="KW-0472">Membrane</keyword>
<accession>A0ABM6SSM3</accession>
<sequence>MRSDTPGPTSRYLSLPEEFIVLSHLDSGKVHDTTQTAFGCAAAELAELALRRKVLVRPHKSRKFGVEVYRHKGEIELLDRGRTGLAWADELLADLADMTGLETHAVYRWLRRRHRKALPLHRQTLTERGVLHHRPGKLLGKERYYPDPGVRNALINEVRTAYTSQSPLTGHLLLLCDLLDGAELTKDLGLTLTHRQRLDRARGIGAVEPLPEVLRDTSTVLGFSIPKRDGGGFGFGDGD</sequence>
<protein>
    <recommendedName>
        <fullName evidence="7">GPP34 family phosphoprotein</fullName>
    </recommendedName>
</protein>
<dbReference type="InterPro" id="IPR038261">
    <property type="entry name" value="GPP34-like_sf"/>
</dbReference>
<dbReference type="Pfam" id="PF05719">
    <property type="entry name" value="GPP34"/>
    <property type="match status" value="1"/>
</dbReference>
<evidence type="ECO:0000256" key="4">
    <source>
        <dbReference type="ARBA" id="ARBA00023136"/>
    </source>
</evidence>
<organism evidence="5 6">
    <name type="scientific">Streptomyces dengpaensis</name>
    <dbReference type="NCBI Taxonomy" id="2049881"/>
    <lineage>
        <taxon>Bacteria</taxon>
        <taxon>Bacillati</taxon>
        <taxon>Actinomycetota</taxon>
        <taxon>Actinomycetes</taxon>
        <taxon>Kitasatosporales</taxon>
        <taxon>Streptomycetaceae</taxon>
        <taxon>Streptomyces</taxon>
    </lineage>
</organism>
<evidence type="ECO:0000256" key="1">
    <source>
        <dbReference type="ARBA" id="ARBA00004255"/>
    </source>
</evidence>
<name>A0ABM6SSM3_9ACTN</name>
<gene>
    <name evidence="5" type="ORF">C4B68_17970</name>
</gene>
<evidence type="ECO:0000313" key="5">
    <source>
        <dbReference type="EMBL" id="AVH57352.1"/>
    </source>
</evidence>
<keyword evidence="6" id="KW-1185">Reference proteome</keyword>
<evidence type="ECO:0000256" key="3">
    <source>
        <dbReference type="ARBA" id="ARBA00023121"/>
    </source>
</evidence>
<proteinExistence type="predicted"/>
<dbReference type="InterPro" id="IPR008628">
    <property type="entry name" value="GPP34-like"/>
</dbReference>
<dbReference type="Gene3D" id="1.10.3630.10">
    <property type="entry name" value="yeast vps74-n-term truncation variant domain like"/>
    <property type="match status" value="1"/>
</dbReference>
<evidence type="ECO:0000256" key="2">
    <source>
        <dbReference type="ARBA" id="ARBA00023034"/>
    </source>
</evidence>
<dbReference type="EMBL" id="CP026652">
    <property type="protein sequence ID" value="AVH57352.1"/>
    <property type="molecule type" value="Genomic_DNA"/>
</dbReference>
<keyword evidence="2" id="KW-0333">Golgi apparatus</keyword>
<dbReference type="Proteomes" id="UP000238413">
    <property type="component" value="Chromosome"/>
</dbReference>
<comment type="subcellular location">
    <subcellularLocation>
        <location evidence="1">Golgi apparatus membrane</location>
        <topology evidence="1">Peripheral membrane protein</topology>
        <orientation evidence="1">Cytoplasmic side</orientation>
    </subcellularLocation>
</comment>